<keyword evidence="2" id="KW-0223">Dioxygenase</keyword>
<dbReference type="OrthoDB" id="21665at2"/>
<dbReference type="InterPro" id="IPR007803">
    <property type="entry name" value="Asp/Arg/Pro-Hydrxlase"/>
</dbReference>
<reference evidence="6 7" key="1">
    <citation type="submission" date="2019-02" db="EMBL/GenBank/DDBJ databases">
        <authorList>
            <person name="Li Y."/>
        </authorList>
    </citation>
    <scope>NUCLEOTIDE SEQUENCE [LARGE SCALE GENOMIC DNA]</scope>
    <source>
        <strain evidence="6 7">3-7</strain>
    </source>
</reference>
<feature type="region of interest" description="Disordered" evidence="4">
    <location>
        <begin position="1"/>
        <end position="26"/>
    </location>
</feature>
<gene>
    <name evidence="6" type="ORF">EWE75_05025</name>
</gene>
<protein>
    <submittedName>
        <fullName evidence="6">Aspartyl/asparaginyl beta-hydroxylase domain-containing protein</fullName>
    </submittedName>
</protein>
<sequence>MFQTQIAISHSSDGVRAPEVPGGSGSVVRTDIKSSIRPIGPISSSTPQHDVVAARAPARSTLELPLCAERNRPLAIRIGKRLRGVFDRLIATSSLVTNDPVLDVRDFAWTAPLRENWRAIRDEALAIALQGDAAPSLATISPDHRAIARVGQWKSFFLSGYGCAIDENIARCPATAAAVARIPGLNTAVFSILAPGTHIPDHRGVTKGLLTCHLGLIVPRDGDVRMRIGDRIVRWAEGETLVFDDTYSHEVWNDTSGTRVVLLIQFARPLRRPGRIVADLVLRLIRRSAFVQEARDNILIWNETIKKTGA</sequence>
<name>A0A4Q6Y8P6_9SPHN</name>
<evidence type="ECO:0000256" key="2">
    <source>
        <dbReference type="ARBA" id="ARBA00022964"/>
    </source>
</evidence>
<comment type="caution">
    <text evidence="6">The sequence shown here is derived from an EMBL/GenBank/DDBJ whole genome shotgun (WGS) entry which is preliminary data.</text>
</comment>
<dbReference type="InterPro" id="IPR027443">
    <property type="entry name" value="IPNS-like_sf"/>
</dbReference>
<dbReference type="InterPro" id="IPR051821">
    <property type="entry name" value="Asp/Asn_beta-hydroxylase"/>
</dbReference>
<dbReference type="PANTHER" id="PTHR46332">
    <property type="entry name" value="ASPARTATE BETA-HYDROXYLASE DOMAIN-CONTAINING PROTEIN 2"/>
    <property type="match status" value="1"/>
</dbReference>
<dbReference type="SUPFAM" id="SSF51197">
    <property type="entry name" value="Clavaminate synthase-like"/>
    <property type="match status" value="1"/>
</dbReference>
<feature type="compositionally biased region" description="Polar residues" evidence="4">
    <location>
        <begin position="1"/>
        <end position="12"/>
    </location>
</feature>
<comment type="similarity">
    <text evidence="1">Belongs to the aspartyl/asparaginyl beta-hydroxylase family.</text>
</comment>
<dbReference type="AlphaFoldDB" id="A0A4Q6Y8P6"/>
<evidence type="ECO:0000313" key="7">
    <source>
        <dbReference type="Proteomes" id="UP000292085"/>
    </source>
</evidence>
<accession>A0A4Q6Y8P6</accession>
<evidence type="ECO:0000259" key="5">
    <source>
        <dbReference type="Pfam" id="PF05118"/>
    </source>
</evidence>
<evidence type="ECO:0000313" key="6">
    <source>
        <dbReference type="EMBL" id="RZF65716.1"/>
    </source>
</evidence>
<dbReference type="Proteomes" id="UP000292085">
    <property type="component" value="Unassembled WGS sequence"/>
</dbReference>
<dbReference type="EMBL" id="SGIS01000005">
    <property type="protein sequence ID" value="RZF65716.1"/>
    <property type="molecule type" value="Genomic_DNA"/>
</dbReference>
<evidence type="ECO:0000256" key="1">
    <source>
        <dbReference type="ARBA" id="ARBA00007730"/>
    </source>
</evidence>
<evidence type="ECO:0000256" key="4">
    <source>
        <dbReference type="SAM" id="MobiDB-lite"/>
    </source>
</evidence>
<keyword evidence="7" id="KW-1185">Reference proteome</keyword>
<dbReference type="Gene3D" id="2.60.120.330">
    <property type="entry name" value="B-lactam Antibiotic, Isopenicillin N Synthase, Chain"/>
    <property type="match status" value="1"/>
</dbReference>
<dbReference type="GO" id="GO:0016020">
    <property type="term" value="C:membrane"/>
    <property type="evidence" value="ECO:0007669"/>
    <property type="project" value="TreeGrafter"/>
</dbReference>
<proteinExistence type="inferred from homology"/>
<evidence type="ECO:0000256" key="3">
    <source>
        <dbReference type="ARBA" id="ARBA00023002"/>
    </source>
</evidence>
<dbReference type="GO" id="GO:0051213">
    <property type="term" value="F:dioxygenase activity"/>
    <property type="evidence" value="ECO:0007669"/>
    <property type="project" value="UniProtKB-KW"/>
</dbReference>
<dbReference type="PANTHER" id="PTHR46332:SF5">
    <property type="entry name" value="ASPARTATE BETA-HYDROXYLASE DOMAIN CONTAINING 2"/>
    <property type="match status" value="1"/>
</dbReference>
<feature type="domain" description="Aspartyl/asparaginy/proline hydroxylase" evidence="5">
    <location>
        <begin position="115"/>
        <end position="269"/>
    </location>
</feature>
<organism evidence="6 7">
    <name type="scientific">Sphingomonas populi</name>
    <dbReference type="NCBI Taxonomy" id="2484750"/>
    <lineage>
        <taxon>Bacteria</taxon>
        <taxon>Pseudomonadati</taxon>
        <taxon>Pseudomonadota</taxon>
        <taxon>Alphaproteobacteria</taxon>
        <taxon>Sphingomonadales</taxon>
        <taxon>Sphingomonadaceae</taxon>
        <taxon>Sphingomonas</taxon>
    </lineage>
</organism>
<dbReference type="Pfam" id="PF05118">
    <property type="entry name" value="Asp_Arg_Hydrox"/>
    <property type="match status" value="1"/>
</dbReference>
<keyword evidence="3" id="KW-0560">Oxidoreductase</keyword>